<protein>
    <submittedName>
        <fullName evidence="2">Retrovirus-related Pol polyprotein from transposon 17.6</fullName>
    </submittedName>
</protein>
<dbReference type="InterPro" id="IPR036397">
    <property type="entry name" value="RNaseH_sf"/>
</dbReference>
<dbReference type="OrthoDB" id="1717786at2759"/>
<evidence type="ECO:0000313" key="3">
    <source>
        <dbReference type="Proteomes" id="UP000325315"/>
    </source>
</evidence>
<dbReference type="SUPFAM" id="SSF53098">
    <property type="entry name" value="Ribonuclease H-like"/>
    <property type="match status" value="1"/>
</dbReference>
<dbReference type="PROSITE" id="PS50994">
    <property type="entry name" value="INTEGRASE"/>
    <property type="match status" value="1"/>
</dbReference>
<proteinExistence type="predicted"/>
<dbReference type="InterPro" id="IPR012337">
    <property type="entry name" value="RNaseH-like_sf"/>
</dbReference>
<feature type="domain" description="Integrase catalytic" evidence="1">
    <location>
        <begin position="55"/>
        <end position="162"/>
    </location>
</feature>
<dbReference type="GO" id="GO:0003676">
    <property type="term" value="F:nucleic acid binding"/>
    <property type="evidence" value="ECO:0007669"/>
    <property type="project" value="InterPro"/>
</dbReference>
<comment type="caution">
    <text evidence="2">The sequence shown here is derived from an EMBL/GenBank/DDBJ whole genome shotgun (WGS) entry which is preliminary data.</text>
</comment>
<dbReference type="GO" id="GO:0015074">
    <property type="term" value="P:DNA integration"/>
    <property type="evidence" value="ECO:0007669"/>
    <property type="project" value="InterPro"/>
</dbReference>
<organism evidence="2 3">
    <name type="scientific">Gossypium australe</name>
    <dbReference type="NCBI Taxonomy" id="47621"/>
    <lineage>
        <taxon>Eukaryota</taxon>
        <taxon>Viridiplantae</taxon>
        <taxon>Streptophyta</taxon>
        <taxon>Embryophyta</taxon>
        <taxon>Tracheophyta</taxon>
        <taxon>Spermatophyta</taxon>
        <taxon>Magnoliopsida</taxon>
        <taxon>eudicotyledons</taxon>
        <taxon>Gunneridae</taxon>
        <taxon>Pentapetalae</taxon>
        <taxon>rosids</taxon>
        <taxon>malvids</taxon>
        <taxon>Malvales</taxon>
        <taxon>Malvaceae</taxon>
        <taxon>Malvoideae</taxon>
        <taxon>Gossypium</taxon>
    </lineage>
</organism>
<evidence type="ECO:0000313" key="2">
    <source>
        <dbReference type="EMBL" id="KAA3470602.1"/>
    </source>
</evidence>
<dbReference type="EMBL" id="SMMG02000006">
    <property type="protein sequence ID" value="KAA3470602.1"/>
    <property type="molecule type" value="Genomic_DNA"/>
</dbReference>
<dbReference type="InterPro" id="IPR052160">
    <property type="entry name" value="Gypsy_RT_Integrase-like"/>
</dbReference>
<evidence type="ECO:0000259" key="1">
    <source>
        <dbReference type="PROSITE" id="PS50994"/>
    </source>
</evidence>
<reference evidence="3" key="1">
    <citation type="journal article" date="2019" name="Plant Biotechnol. J.">
        <title>Genome sequencing of the Australian wild diploid species Gossypium australe highlights disease resistance and delayed gland morphogenesis.</title>
        <authorList>
            <person name="Cai Y."/>
            <person name="Cai X."/>
            <person name="Wang Q."/>
            <person name="Wang P."/>
            <person name="Zhang Y."/>
            <person name="Cai C."/>
            <person name="Xu Y."/>
            <person name="Wang K."/>
            <person name="Zhou Z."/>
            <person name="Wang C."/>
            <person name="Geng S."/>
            <person name="Li B."/>
            <person name="Dong Q."/>
            <person name="Hou Y."/>
            <person name="Wang H."/>
            <person name="Ai P."/>
            <person name="Liu Z."/>
            <person name="Yi F."/>
            <person name="Sun M."/>
            <person name="An G."/>
            <person name="Cheng J."/>
            <person name="Zhang Y."/>
            <person name="Shi Q."/>
            <person name="Xie Y."/>
            <person name="Shi X."/>
            <person name="Chang Y."/>
            <person name="Huang F."/>
            <person name="Chen Y."/>
            <person name="Hong S."/>
            <person name="Mi L."/>
            <person name="Sun Q."/>
            <person name="Zhang L."/>
            <person name="Zhou B."/>
            <person name="Peng R."/>
            <person name="Zhang X."/>
            <person name="Liu F."/>
        </authorList>
    </citation>
    <scope>NUCLEOTIDE SEQUENCE [LARGE SCALE GENOMIC DNA]</scope>
    <source>
        <strain evidence="3">cv. PA1801</strain>
    </source>
</reference>
<dbReference type="Proteomes" id="UP000325315">
    <property type="component" value="Unassembled WGS sequence"/>
</dbReference>
<name>A0A5B6VN79_9ROSI</name>
<gene>
    <name evidence="2" type="ORF">EPI10_016296</name>
</gene>
<dbReference type="AlphaFoldDB" id="A0A5B6VN79"/>
<dbReference type="Pfam" id="PF00665">
    <property type="entry name" value="rve"/>
    <property type="match status" value="1"/>
</dbReference>
<sequence>MALPWYVDIVNFLVSGLLSPDLTNQRRKKFSMMPSNQINWRCVPDNEIQGILFHCHSTPFGGHFGGMRTAAKILQLGPFPPSWGNSYILLAINYVSKWVEAVALPTNDAKLVLKFLHKNIFTRFCTHRALISDEGSHFDCKLVANALNKYGVKHKIAMAYHP</sequence>
<keyword evidence="3" id="KW-1185">Reference proteome</keyword>
<dbReference type="PANTHER" id="PTHR47266">
    <property type="entry name" value="ENDONUCLEASE-RELATED"/>
    <property type="match status" value="1"/>
</dbReference>
<dbReference type="InterPro" id="IPR001584">
    <property type="entry name" value="Integrase_cat-core"/>
</dbReference>
<dbReference type="Gene3D" id="3.30.420.10">
    <property type="entry name" value="Ribonuclease H-like superfamily/Ribonuclease H"/>
    <property type="match status" value="1"/>
</dbReference>
<accession>A0A5B6VN79</accession>